<reference evidence="2" key="1">
    <citation type="journal article" date="2004" name="J. Clin. Microbiol.">
        <title>Identification of Escherichia coli O114 O-antigen gene cluster and development of an O114 serogroup-specific PCR assay.</title>
        <authorList>
            <person name="Feng L."/>
            <person name="Wang W."/>
            <person name="Tao J."/>
            <person name="Guo H."/>
            <person name="Krause G."/>
            <person name="Beutin L."/>
            <person name="Wang L."/>
        </authorList>
    </citation>
    <scope>NUCLEOTIDE SEQUENCE</scope>
</reference>
<feature type="transmembrane region" description="Helical" evidence="1">
    <location>
        <begin position="32"/>
        <end position="56"/>
    </location>
</feature>
<keyword evidence="1" id="KW-0812">Transmembrane</keyword>
<feature type="transmembrane region" description="Helical" evidence="1">
    <location>
        <begin position="124"/>
        <end position="142"/>
    </location>
</feature>
<keyword evidence="1" id="KW-0472">Membrane</keyword>
<protein>
    <submittedName>
        <fullName evidence="2">Wzy</fullName>
    </submittedName>
</protein>
<dbReference type="NCBIfam" id="TIGR04370">
    <property type="entry name" value="glyco_rpt_poly"/>
    <property type="match status" value="1"/>
</dbReference>
<gene>
    <name evidence="2" type="primary">wzy</name>
</gene>
<sequence length="443" mass="50243">MVTLFMEIILFISLSLFLILVYRVIANFSGVLALDFISFWFYTYIVFAFLGSLIIITGFGDDSYFVQPLSAHARNVFFGGSLMVLYAGLGTFSIFLLVLSLFLGKHRYKEKLIEKCTSESYDKITLAMLFIILMLVFFYYLISTFPSPLYLGLINASSEDIALRRIEVTKNLSNIANTYIISIGMLMSYIVSYAYLALFSIHKKYPIRTFLSVLIASIFILSTGEKGPFLFYILGALICCSYAQGKIRRVSIKLIAITLFFLFLIYFIFVSSELSMITALIFDRIFIAQVISVYLSFDFYSNLGDIGFASLSNVFTKLYDSKSVMPASEELMSVYYPEMLKLGGWNVNGLFISEAWANFGVLGAIISPVIVGIENGILLSILMKIKKSPMQCAFYAYFTVKCVYFLTSFNAYLYHSDWIVCLLVLVLICFLNAIGKHFILKYK</sequence>
<feature type="transmembrane region" description="Helical" evidence="1">
    <location>
        <begin position="394"/>
        <end position="412"/>
    </location>
</feature>
<evidence type="ECO:0000313" key="2">
    <source>
        <dbReference type="EMBL" id="AAT77177.1"/>
    </source>
</evidence>
<feature type="transmembrane region" description="Helical" evidence="1">
    <location>
        <begin position="179"/>
        <end position="198"/>
    </location>
</feature>
<dbReference type="AlphaFoldDB" id="Q697D9"/>
<feature type="transmembrane region" description="Helical" evidence="1">
    <location>
        <begin position="6"/>
        <end position="25"/>
    </location>
</feature>
<dbReference type="EMBL" id="AY573377">
    <property type="protein sequence ID" value="AAT77177.1"/>
    <property type="molecule type" value="Genomic_DNA"/>
</dbReference>
<organism evidence="2">
    <name type="scientific">Escherichia coli</name>
    <dbReference type="NCBI Taxonomy" id="562"/>
    <lineage>
        <taxon>Bacteria</taxon>
        <taxon>Pseudomonadati</taxon>
        <taxon>Pseudomonadota</taxon>
        <taxon>Gammaproteobacteria</taxon>
        <taxon>Enterobacterales</taxon>
        <taxon>Enterobacteriaceae</taxon>
        <taxon>Escherichia</taxon>
    </lineage>
</organism>
<feature type="transmembrane region" description="Helical" evidence="1">
    <location>
        <begin position="418"/>
        <end position="439"/>
    </location>
</feature>
<evidence type="ECO:0000256" key="1">
    <source>
        <dbReference type="SAM" id="Phobius"/>
    </source>
</evidence>
<name>Q697D9_ECOLX</name>
<feature type="transmembrane region" description="Helical" evidence="1">
    <location>
        <begin position="252"/>
        <end position="270"/>
    </location>
</feature>
<accession>Q697D9</accession>
<feature type="transmembrane region" description="Helical" evidence="1">
    <location>
        <begin position="76"/>
        <end position="103"/>
    </location>
</feature>
<proteinExistence type="predicted"/>
<keyword evidence="1" id="KW-1133">Transmembrane helix</keyword>
<feature type="transmembrane region" description="Helical" evidence="1">
    <location>
        <begin position="355"/>
        <end position="382"/>
    </location>
</feature>